<dbReference type="EC" id="2.3.1.20" evidence="2"/>
<dbReference type="GO" id="GO:0004144">
    <property type="term" value="F:diacylglycerol O-acyltransferase activity"/>
    <property type="evidence" value="ECO:0007669"/>
    <property type="project" value="UniProtKB-EC"/>
</dbReference>
<accession>R4R7S8</accession>
<keyword evidence="2" id="KW-0808">Transferase</keyword>
<dbReference type="EMBL" id="KC993814">
    <property type="protein sequence ID" value="AGL81309.1"/>
    <property type="molecule type" value="mRNA"/>
</dbReference>
<sequence length="278" mass="30378">MELSGVALRQLPCFSSRIVNSSEFRDKGHLQCYNYYHGEARFVRCGPSSLSGIKKEKESAMSKKKLKLLKGLSKDLSVFFQIDPDNSQAKLVAEAAQELIKELQELRAKEKELKRNKKQEKAKLKAEARINYQCQSSTSECSDSECDSNLRNGVVQPVLVELQQQLEAIGHDTSSNLSKAQAKRIEVCMGNKCKKSGGAALLEAFESVVGVEGAVVGCKCMGKCRDGPNVRVNAAHDPITTPPNSYPLCIGVGLEDVGVIVANYFQDKDKHLGLAPAS</sequence>
<evidence type="ECO:0000313" key="2">
    <source>
        <dbReference type="EMBL" id="AGL81309.1"/>
    </source>
</evidence>
<dbReference type="Gene3D" id="3.40.30.10">
    <property type="entry name" value="Glutaredoxin"/>
    <property type="match status" value="1"/>
</dbReference>
<protein>
    <submittedName>
        <fullName evidence="2">Soluble acyl-CoA:diacylglycerol O-acyltransferase</fullName>
        <ecNumber evidence="2">2.3.1.20</ecNumber>
    </submittedName>
</protein>
<dbReference type="CDD" id="cd02980">
    <property type="entry name" value="TRX_Fd_family"/>
    <property type="match status" value="1"/>
</dbReference>
<dbReference type="AlphaFoldDB" id="R4R7S8"/>
<name>R4R7S8_VERFO</name>
<dbReference type="SUPFAM" id="SSF52833">
    <property type="entry name" value="Thioredoxin-like"/>
    <property type="match status" value="1"/>
</dbReference>
<dbReference type="InterPro" id="IPR036249">
    <property type="entry name" value="Thioredoxin-like_sf"/>
</dbReference>
<proteinExistence type="evidence at transcript level"/>
<keyword evidence="2" id="KW-0012">Acyltransferase</keyword>
<evidence type="ECO:0000256" key="1">
    <source>
        <dbReference type="SAM" id="Coils"/>
    </source>
</evidence>
<keyword evidence="1" id="KW-0175">Coiled coil</keyword>
<feature type="coiled-coil region" evidence="1">
    <location>
        <begin position="86"/>
        <end position="129"/>
    </location>
</feature>
<organism evidence="2">
    <name type="scientific">Vernicia fordii</name>
    <name type="common">Tung</name>
    <name type="synonym">Aleurites fordii</name>
    <dbReference type="NCBI Taxonomy" id="73154"/>
    <lineage>
        <taxon>Eukaryota</taxon>
        <taxon>Viridiplantae</taxon>
        <taxon>Streptophyta</taxon>
        <taxon>Embryophyta</taxon>
        <taxon>Tracheophyta</taxon>
        <taxon>Spermatophyta</taxon>
        <taxon>Magnoliopsida</taxon>
        <taxon>eudicotyledons</taxon>
        <taxon>Gunneridae</taxon>
        <taxon>Pentapetalae</taxon>
        <taxon>rosids</taxon>
        <taxon>fabids</taxon>
        <taxon>Malpighiales</taxon>
        <taxon>Euphorbiaceae</taxon>
        <taxon>Crotonoideae</taxon>
        <taxon>Aleuritideae</taxon>
        <taxon>Vernicia</taxon>
    </lineage>
</organism>
<gene>
    <name evidence="2" type="primary">DGAT3</name>
</gene>
<reference evidence="2" key="1">
    <citation type="journal article" date="2013" name="PLoS ONE">
        <title>Developmental regulation of diacylglycerol acyltransferase family gene expression in tung tree tissues.</title>
        <authorList>
            <person name="Cao H."/>
            <person name="Shockey J.M."/>
            <person name="Klasson K.T."/>
            <person name="Chapital D.C."/>
            <person name="Mason C.B."/>
            <person name="Scheffler B.E."/>
        </authorList>
    </citation>
    <scope>NUCLEOTIDE SEQUENCE</scope>
</reference>